<dbReference type="SMART" id="SM00326">
    <property type="entry name" value="SH3"/>
    <property type="match status" value="1"/>
</dbReference>
<dbReference type="InterPro" id="IPR033643">
    <property type="entry name" value="SYLF_SH3YL1-like"/>
</dbReference>
<organism evidence="6 7">
    <name type="scientific">Armillaria solidipes</name>
    <dbReference type="NCBI Taxonomy" id="1076256"/>
    <lineage>
        <taxon>Eukaryota</taxon>
        <taxon>Fungi</taxon>
        <taxon>Dikarya</taxon>
        <taxon>Basidiomycota</taxon>
        <taxon>Agaricomycotina</taxon>
        <taxon>Agaricomycetes</taxon>
        <taxon>Agaricomycetidae</taxon>
        <taxon>Agaricales</taxon>
        <taxon>Marasmiineae</taxon>
        <taxon>Physalacriaceae</taxon>
        <taxon>Armillaria</taxon>
    </lineage>
</organism>
<dbReference type="GO" id="GO:0051015">
    <property type="term" value="F:actin filament binding"/>
    <property type="evidence" value="ECO:0007669"/>
    <property type="project" value="TreeGrafter"/>
</dbReference>
<dbReference type="AlphaFoldDB" id="A0A2H3C244"/>
<evidence type="ECO:0000256" key="1">
    <source>
        <dbReference type="ARBA" id="ARBA00007761"/>
    </source>
</evidence>
<dbReference type="GO" id="GO:0035091">
    <property type="term" value="F:phosphatidylinositol binding"/>
    <property type="evidence" value="ECO:0007669"/>
    <property type="project" value="TreeGrafter"/>
</dbReference>
<dbReference type="FunFam" id="2.30.30.40:FF:000100">
    <property type="entry name" value="SH3 domain-containing YSC84-like protein 1"/>
    <property type="match status" value="1"/>
</dbReference>
<feature type="compositionally biased region" description="Polar residues" evidence="4">
    <location>
        <begin position="315"/>
        <end position="358"/>
    </location>
</feature>
<feature type="region of interest" description="Disordered" evidence="4">
    <location>
        <begin position="404"/>
        <end position="425"/>
    </location>
</feature>
<dbReference type="EMBL" id="KZ293416">
    <property type="protein sequence ID" value="PBK77151.1"/>
    <property type="molecule type" value="Genomic_DNA"/>
</dbReference>
<dbReference type="GO" id="GO:0051017">
    <property type="term" value="P:actin filament bundle assembly"/>
    <property type="evidence" value="ECO:0007669"/>
    <property type="project" value="TreeGrafter"/>
</dbReference>
<evidence type="ECO:0000256" key="2">
    <source>
        <dbReference type="ARBA" id="ARBA00022443"/>
    </source>
</evidence>
<feature type="domain" description="SH3" evidence="5">
    <location>
        <begin position="451"/>
        <end position="510"/>
    </location>
</feature>
<dbReference type="GO" id="GO:0030479">
    <property type="term" value="C:actin cortical patch"/>
    <property type="evidence" value="ECO:0007669"/>
    <property type="project" value="TreeGrafter"/>
</dbReference>
<dbReference type="Proteomes" id="UP000218334">
    <property type="component" value="Unassembled WGS sequence"/>
</dbReference>
<gene>
    <name evidence="6" type="ORF">ARMSODRAFT_949040</name>
</gene>
<dbReference type="Gene3D" id="2.30.30.40">
    <property type="entry name" value="SH3 Domains"/>
    <property type="match status" value="1"/>
</dbReference>
<feature type="compositionally biased region" description="Polar residues" evidence="4">
    <location>
        <begin position="416"/>
        <end position="425"/>
    </location>
</feature>
<reference evidence="7" key="1">
    <citation type="journal article" date="2017" name="Nat. Ecol. Evol.">
        <title>Genome expansion and lineage-specific genetic innovations in the forest pathogenic fungi Armillaria.</title>
        <authorList>
            <person name="Sipos G."/>
            <person name="Prasanna A.N."/>
            <person name="Walter M.C."/>
            <person name="O'Connor E."/>
            <person name="Balint B."/>
            <person name="Krizsan K."/>
            <person name="Kiss B."/>
            <person name="Hess J."/>
            <person name="Varga T."/>
            <person name="Slot J."/>
            <person name="Riley R."/>
            <person name="Boka B."/>
            <person name="Rigling D."/>
            <person name="Barry K."/>
            <person name="Lee J."/>
            <person name="Mihaltcheva S."/>
            <person name="LaButti K."/>
            <person name="Lipzen A."/>
            <person name="Waldron R."/>
            <person name="Moloney N.M."/>
            <person name="Sperisen C."/>
            <person name="Kredics L."/>
            <person name="Vagvoelgyi C."/>
            <person name="Patrignani A."/>
            <person name="Fitzpatrick D."/>
            <person name="Nagy I."/>
            <person name="Doyle S."/>
            <person name="Anderson J.B."/>
            <person name="Grigoriev I.V."/>
            <person name="Gueldener U."/>
            <person name="Muensterkoetter M."/>
            <person name="Nagy L.G."/>
        </authorList>
    </citation>
    <scope>NUCLEOTIDE SEQUENCE [LARGE SCALE GENOMIC DNA]</scope>
    <source>
        <strain evidence="7">28-4</strain>
    </source>
</reference>
<dbReference type="STRING" id="1076256.A0A2H3C244"/>
<dbReference type="CDD" id="cd11842">
    <property type="entry name" value="SH3_Ysc84p_like"/>
    <property type="match status" value="1"/>
</dbReference>
<dbReference type="SUPFAM" id="SSF50044">
    <property type="entry name" value="SH3-domain"/>
    <property type="match status" value="1"/>
</dbReference>
<evidence type="ECO:0000256" key="3">
    <source>
        <dbReference type="PROSITE-ProRule" id="PRU00192"/>
    </source>
</evidence>
<dbReference type="CDD" id="cd11525">
    <property type="entry name" value="SYLF_SH3YL1_like"/>
    <property type="match status" value="1"/>
</dbReference>
<dbReference type="InterPro" id="IPR007461">
    <property type="entry name" value="Ysc84_actin-binding"/>
</dbReference>
<comment type="similarity">
    <text evidence="1">Belongs to the SH3YL1 family.</text>
</comment>
<name>A0A2H3C244_9AGAR</name>
<dbReference type="Pfam" id="PF00018">
    <property type="entry name" value="SH3_1"/>
    <property type="match status" value="1"/>
</dbReference>
<sequence>MTLTPKRSGHRHTNNIIGMAWSACSGYPALSSSYPHLLLYSSSFSLQYMKLNSPVPQSLPKECAKAASIFKSFVDSGNDGLDGVIPRRVLENAKGFAIFTIFKAGFLFSARAGSGIVIARLDDGTWSCPSAIGTAGVGFGGQAGAEMTDFLIVLNSRSALKTFMAAGSLTLGGNMSLAVGPLGRNGEAVGSLNTSGRVAAMYSYSKTRGLFGGLSVEGSIIVERQDANVQAYNNPNVTVKLLLSGAISHPPWIAPLIQTLEACTGLPGNRQWIEDGGRPSAYAFGGVGSAGSQTPSYLKKKKKADKSMFPPESWGQETTSGSYFTESDPPSNRYNSSNFATPNDTWQRSGDTSVTSFPTHFDSDFTPEDSKKPTHRISQSLPYAPKTQATNDWFDSLDEPKYSTSPSGIHHGRSMSLASPANSKPLSRTSYDSSASIFISPKPELSKPLLEGVARAIALYNFNAVESGDLSFNKGDVIIILQKSNSSDDWWTGKIGDRKGIFPANFVEVV</sequence>
<dbReference type="PROSITE" id="PS51257">
    <property type="entry name" value="PROKAR_LIPOPROTEIN"/>
    <property type="match status" value="1"/>
</dbReference>
<evidence type="ECO:0000256" key="4">
    <source>
        <dbReference type="SAM" id="MobiDB-lite"/>
    </source>
</evidence>
<evidence type="ECO:0000313" key="7">
    <source>
        <dbReference type="Proteomes" id="UP000218334"/>
    </source>
</evidence>
<dbReference type="PANTHER" id="PTHR15629:SF2">
    <property type="entry name" value="SH3 DOMAIN-CONTAINING YSC84-LIKE PROTEIN 1"/>
    <property type="match status" value="1"/>
</dbReference>
<accession>A0A2H3C244</accession>
<protein>
    <submittedName>
        <fullName evidence="6">DUF500-domain-containing protein</fullName>
    </submittedName>
</protein>
<dbReference type="GO" id="GO:0051666">
    <property type="term" value="P:actin cortical patch localization"/>
    <property type="evidence" value="ECO:0007669"/>
    <property type="project" value="TreeGrafter"/>
</dbReference>
<dbReference type="PANTHER" id="PTHR15629">
    <property type="entry name" value="SH3YL1 PROTEIN"/>
    <property type="match status" value="1"/>
</dbReference>
<keyword evidence="7" id="KW-1185">Reference proteome</keyword>
<dbReference type="Pfam" id="PF04366">
    <property type="entry name" value="Ysc84"/>
    <property type="match status" value="1"/>
</dbReference>
<dbReference type="InterPro" id="IPR001452">
    <property type="entry name" value="SH3_domain"/>
</dbReference>
<evidence type="ECO:0000259" key="5">
    <source>
        <dbReference type="PROSITE" id="PS50002"/>
    </source>
</evidence>
<feature type="region of interest" description="Disordered" evidence="4">
    <location>
        <begin position="302"/>
        <end position="383"/>
    </location>
</feature>
<dbReference type="InterPro" id="IPR051702">
    <property type="entry name" value="SH3_domain_YSC84-like"/>
</dbReference>
<dbReference type="PRINTS" id="PR00452">
    <property type="entry name" value="SH3DOMAIN"/>
</dbReference>
<proteinExistence type="inferred from homology"/>
<keyword evidence="2 3" id="KW-0728">SH3 domain</keyword>
<dbReference type="InterPro" id="IPR036028">
    <property type="entry name" value="SH3-like_dom_sf"/>
</dbReference>
<evidence type="ECO:0000313" key="6">
    <source>
        <dbReference type="EMBL" id="PBK77151.1"/>
    </source>
</evidence>
<dbReference type="PROSITE" id="PS50002">
    <property type="entry name" value="SH3"/>
    <property type="match status" value="1"/>
</dbReference>